<dbReference type="Proteomes" id="UP001157733">
    <property type="component" value="Chromosome"/>
</dbReference>
<accession>A0ABN8W0V0</accession>
<keyword evidence="2" id="KW-1185">Reference proteome</keyword>
<name>A0ABN8W0V0_9BACT</name>
<evidence type="ECO:0000313" key="1">
    <source>
        <dbReference type="EMBL" id="CAI2719198.1"/>
    </source>
</evidence>
<sequence length="173" mass="19761">MRQLHLVGLQFRMLLRSAYFQYDIALVPDRLGPVQHSHPRLFIGGIGKLCLGAGTGLNRDFKPELDQLDRDLRGRGHALLSGMNFFRNANFHRKLFLLFIIGSQKCPRMITKTGFLSKTFLISEHRTQNSNITKFNFTLFLAPFSGFSHTWTCLNPAPCLDSTRPQALQIFVH</sequence>
<evidence type="ECO:0008006" key="3">
    <source>
        <dbReference type="Google" id="ProtNLM"/>
    </source>
</evidence>
<protein>
    <recommendedName>
        <fullName evidence="3">Secreted protein</fullName>
    </recommendedName>
</protein>
<organism evidence="1 2">
    <name type="scientific">Nitrospina watsonii</name>
    <dbReference type="NCBI Taxonomy" id="1323948"/>
    <lineage>
        <taxon>Bacteria</taxon>
        <taxon>Pseudomonadati</taxon>
        <taxon>Nitrospinota/Tectimicrobiota group</taxon>
        <taxon>Nitrospinota</taxon>
        <taxon>Nitrospinia</taxon>
        <taxon>Nitrospinales</taxon>
        <taxon>Nitrospinaceae</taxon>
        <taxon>Nitrospina</taxon>
    </lineage>
</organism>
<dbReference type="EMBL" id="OX336137">
    <property type="protein sequence ID" value="CAI2719198.1"/>
    <property type="molecule type" value="Genomic_DNA"/>
</dbReference>
<proteinExistence type="predicted"/>
<gene>
    <name evidence="1" type="ORF">NSPWAT_2342</name>
</gene>
<reference evidence="1 2" key="1">
    <citation type="submission" date="2022-09" db="EMBL/GenBank/DDBJ databases">
        <authorList>
            <person name="Kop L."/>
        </authorList>
    </citation>
    <scope>NUCLEOTIDE SEQUENCE [LARGE SCALE GENOMIC DNA]</scope>
    <source>
        <strain evidence="1 2">347</strain>
    </source>
</reference>
<evidence type="ECO:0000313" key="2">
    <source>
        <dbReference type="Proteomes" id="UP001157733"/>
    </source>
</evidence>